<feature type="region of interest" description="Disordered" evidence="1">
    <location>
        <begin position="72"/>
        <end position="116"/>
    </location>
</feature>
<dbReference type="AlphaFoldDB" id="A0A9P3PTH2"/>
<feature type="compositionally biased region" description="Basic and acidic residues" evidence="1">
    <location>
        <begin position="72"/>
        <end position="87"/>
    </location>
</feature>
<proteinExistence type="predicted"/>
<sequence>MDYAARQFAKALADFQRHKEAPPSFGEEIDQLVGRTVLTQTRAPTSELTRARGHTVSAFLAAVSTTMLDPAHEVAKPRGQEWGAERTRSRRTKAPATLNSTSAVRPTDGRRSCDGADSIHHRTVASSSRPEFERISTTLTLRRKEAVIGVPITIQL</sequence>
<keyword evidence="3" id="KW-1185">Reference proteome</keyword>
<dbReference type="Proteomes" id="UP001063166">
    <property type="component" value="Unassembled WGS sequence"/>
</dbReference>
<gene>
    <name evidence="2" type="ORF">LshimejAT787_0904840</name>
</gene>
<comment type="caution">
    <text evidence="2">The sequence shown here is derived from an EMBL/GenBank/DDBJ whole genome shotgun (WGS) entry which is preliminary data.</text>
</comment>
<dbReference type="EMBL" id="BRPK01000009">
    <property type="protein sequence ID" value="GLB41269.1"/>
    <property type="molecule type" value="Genomic_DNA"/>
</dbReference>
<evidence type="ECO:0000313" key="3">
    <source>
        <dbReference type="Proteomes" id="UP001063166"/>
    </source>
</evidence>
<evidence type="ECO:0000313" key="2">
    <source>
        <dbReference type="EMBL" id="GLB41269.1"/>
    </source>
</evidence>
<reference evidence="2" key="1">
    <citation type="submission" date="2022-07" db="EMBL/GenBank/DDBJ databases">
        <title>The genome of Lyophyllum shimeji provides insight into the initial evolution of ectomycorrhizal fungal genome.</title>
        <authorList>
            <person name="Kobayashi Y."/>
            <person name="Shibata T."/>
            <person name="Hirakawa H."/>
            <person name="Shigenobu S."/>
            <person name="Nishiyama T."/>
            <person name="Yamada A."/>
            <person name="Hasebe M."/>
            <person name="Kawaguchi M."/>
        </authorList>
    </citation>
    <scope>NUCLEOTIDE SEQUENCE</scope>
    <source>
        <strain evidence="2">AT787</strain>
    </source>
</reference>
<protein>
    <submittedName>
        <fullName evidence="2">Uncharacterized protein</fullName>
    </submittedName>
</protein>
<evidence type="ECO:0000256" key="1">
    <source>
        <dbReference type="SAM" id="MobiDB-lite"/>
    </source>
</evidence>
<feature type="compositionally biased region" description="Basic and acidic residues" evidence="1">
    <location>
        <begin position="107"/>
        <end position="116"/>
    </location>
</feature>
<name>A0A9P3PTH2_LYOSH</name>
<organism evidence="2 3">
    <name type="scientific">Lyophyllum shimeji</name>
    <name type="common">Hon-shimeji</name>
    <name type="synonym">Tricholoma shimeji</name>
    <dbReference type="NCBI Taxonomy" id="47721"/>
    <lineage>
        <taxon>Eukaryota</taxon>
        <taxon>Fungi</taxon>
        <taxon>Dikarya</taxon>
        <taxon>Basidiomycota</taxon>
        <taxon>Agaricomycotina</taxon>
        <taxon>Agaricomycetes</taxon>
        <taxon>Agaricomycetidae</taxon>
        <taxon>Agaricales</taxon>
        <taxon>Tricholomatineae</taxon>
        <taxon>Lyophyllaceae</taxon>
        <taxon>Lyophyllum</taxon>
    </lineage>
</organism>
<accession>A0A9P3PTH2</accession>